<feature type="transmembrane region" description="Helical" evidence="1">
    <location>
        <begin position="12"/>
        <end position="31"/>
    </location>
</feature>
<evidence type="ECO:0000313" key="3">
    <source>
        <dbReference type="WBParaSite" id="Csp11.Scaffold579.g4535.t1"/>
    </source>
</evidence>
<evidence type="ECO:0000256" key="1">
    <source>
        <dbReference type="SAM" id="Phobius"/>
    </source>
</evidence>
<proteinExistence type="predicted"/>
<name>A0A1I7TC93_9PELO</name>
<dbReference type="GO" id="GO:0005886">
    <property type="term" value="C:plasma membrane"/>
    <property type="evidence" value="ECO:0007669"/>
    <property type="project" value="TreeGrafter"/>
</dbReference>
<dbReference type="AlphaFoldDB" id="A0A1I7TC93"/>
<protein>
    <submittedName>
        <fullName evidence="3">Seven TM Receptor</fullName>
    </submittedName>
</protein>
<keyword evidence="1" id="KW-0812">Transmembrane</keyword>
<dbReference type="WBParaSite" id="Csp11.Scaffold579.g4535.t1">
    <property type="protein sequence ID" value="Csp11.Scaffold579.g4535.t1"/>
    <property type="gene ID" value="Csp11.Scaffold579.g4535"/>
</dbReference>
<organism evidence="2 3">
    <name type="scientific">Caenorhabditis tropicalis</name>
    <dbReference type="NCBI Taxonomy" id="1561998"/>
    <lineage>
        <taxon>Eukaryota</taxon>
        <taxon>Metazoa</taxon>
        <taxon>Ecdysozoa</taxon>
        <taxon>Nematoda</taxon>
        <taxon>Chromadorea</taxon>
        <taxon>Rhabditida</taxon>
        <taxon>Rhabditina</taxon>
        <taxon>Rhabditomorpha</taxon>
        <taxon>Rhabditoidea</taxon>
        <taxon>Rhabditidae</taxon>
        <taxon>Peloderinae</taxon>
        <taxon>Caenorhabditis</taxon>
    </lineage>
</organism>
<sequence>MQLYKALVAQTVIPVLLLFMPFGLLFTLPIFEIDCQLLASLITLIFAIYPAVDPLPILYFIDYYRIPILEWFRRKKLKANQIQVSVIRDVSLTINSG</sequence>
<dbReference type="InterPro" id="IPR019428">
    <property type="entry name" value="7TM_GPCR_serpentine_rcpt_Str"/>
</dbReference>
<keyword evidence="1" id="KW-1133">Transmembrane helix</keyword>
<accession>A0A1I7TC93</accession>
<dbReference type="PANTHER" id="PTHR22943:SF29">
    <property type="entry name" value="SEVEN TM RECEPTOR"/>
    <property type="match status" value="1"/>
</dbReference>
<keyword evidence="1" id="KW-0472">Membrane</keyword>
<dbReference type="STRING" id="1561998.A0A1I7TC93"/>
<evidence type="ECO:0000313" key="2">
    <source>
        <dbReference type="Proteomes" id="UP000095282"/>
    </source>
</evidence>
<feature type="transmembrane region" description="Helical" evidence="1">
    <location>
        <begin position="37"/>
        <end position="61"/>
    </location>
</feature>
<dbReference type="PANTHER" id="PTHR22943">
    <property type="entry name" value="7-TRANSMEMBRANE DOMAIN RECEPTOR C.ELEGANS"/>
    <property type="match status" value="1"/>
</dbReference>
<dbReference type="Pfam" id="PF10326">
    <property type="entry name" value="7TM_GPCR_Str"/>
    <property type="match status" value="1"/>
</dbReference>
<keyword evidence="2" id="KW-1185">Reference proteome</keyword>
<dbReference type="Proteomes" id="UP000095282">
    <property type="component" value="Unplaced"/>
</dbReference>
<dbReference type="GO" id="GO:0038022">
    <property type="term" value="F:G protein-coupled olfactory receptor activity"/>
    <property type="evidence" value="ECO:0007669"/>
    <property type="project" value="TreeGrafter"/>
</dbReference>
<dbReference type="GO" id="GO:0042048">
    <property type="term" value="P:olfactory behavior"/>
    <property type="evidence" value="ECO:0007669"/>
    <property type="project" value="TreeGrafter"/>
</dbReference>
<reference evidence="3" key="1">
    <citation type="submission" date="2016-11" db="UniProtKB">
        <authorList>
            <consortium name="WormBaseParasite"/>
        </authorList>
    </citation>
    <scope>IDENTIFICATION</scope>
</reference>